<dbReference type="AlphaFoldDB" id="A0A0G0DS77"/>
<proteinExistence type="predicted"/>
<evidence type="ECO:0000313" key="3">
    <source>
        <dbReference type="Proteomes" id="UP000034176"/>
    </source>
</evidence>
<sequence length="431" mass="47883">MEKLYSRRQFLEKVKKSAEASFVSFFVLPKIAQLPDFSAYINMPKNPEIGEKLSDQISGHPMHGNFLVKRFEGKINFVSPDDLRTYIGQWQEAATDPLLWKRNRTMAQLLKPLPDGEIRKRELDFDIQHPQTPQGLGFTKEDLSSMAEMTKDGFKEHGPLFSMGKDNIHRGSAVTSIEDLPKVLEKYAEEMTAMRVDYNDHQTVNHRIALMKADLGITDEQFDKNGKWTKLETNETYLGTQLFDGHQPEQVTKVTFSQLTNDQIQTLSTQDIRNSALFVILFDQKSGKQRVEVYVLSTTPDVNDTGRDDKLVKAFNTDGTKRNADGGRLIPVGQAQEKSKTNTSSEPGGPNETTQQTPTPPVTLTPPVVVTRTPPSTPTPPTKKPCNQGRGNGPEGCDPGNSNNVNPSRDERGQVPGSSSSNAGGNKTHGK</sequence>
<accession>A0A0G0DS77</accession>
<name>A0A0G0DS77_9BACT</name>
<organism evidence="2 3">
    <name type="scientific">Candidatus Gottesmanbacteria bacterium GW2011_GWA1_34_13</name>
    <dbReference type="NCBI Taxonomy" id="1618434"/>
    <lineage>
        <taxon>Bacteria</taxon>
        <taxon>Candidatus Gottesmaniibacteriota</taxon>
    </lineage>
</organism>
<feature type="region of interest" description="Disordered" evidence="1">
    <location>
        <begin position="317"/>
        <end position="431"/>
    </location>
</feature>
<feature type="compositionally biased region" description="Polar residues" evidence="1">
    <location>
        <begin position="416"/>
        <end position="425"/>
    </location>
</feature>
<protein>
    <submittedName>
        <fullName evidence="2">Uncharacterized protein</fullName>
    </submittedName>
</protein>
<evidence type="ECO:0000313" key="2">
    <source>
        <dbReference type="EMBL" id="KKP57947.1"/>
    </source>
</evidence>
<feature type="compositionally biased region" description="Low complexity" evidence="1">
    <location>
        <begin position="365"/>
        <end position="374"/>
    </location>
</feature>
<dbReference type="Proteomes" id="UP000034176">
    <property type="component" value="Unassembled WGS sequence"/>
</dbReference>
<gene>
    <name evidence="2" type="ORF">UR52_C0023G0006</name>
</gene>
<reference evidence="2 3" key="1">
    <citation type="journal article" date="2015" name="Nature">
        <title>rRNA introns, odd ribosomes, and small enigmatic genomes across a large radiation of phyla.</title>
        <authorList>
            <person name="Brown C.T."/>
            <person name="Hug L.A."/>
            <person name="Thomas B.C."/>
            <person name="Sharon I."/>
            <person name="Castelle C.J."/>
            <person name="Singh A."/>
            <person name="Wilkins M.J."/>
            <person name="Williams K.H."/>
            <person name="Banfield J.F."/>
        </authorList>
    </citation>
    <scope>NUCLEOTIDE SEQUENCE [LARGE SCALE GENOMIC DNA]</scope>
</reference>
<comment type="caution">
    <text evidence="2">The sequence shown here is derived from an EMBL/GenBank/DDBJ whole genome shotgun (WGS) entry which is preliminary data.</text>
</comment>
<dbReference type="EMBL" id="LBPN01000023">
    <property type="protein sequence ID" value="KKP57947.1"/>
    <property type="molecule type" value="Genomic_DNA"/>
</dbReference>
<evidence type="ECO:0000256" key="1">
    <source>
        <dbReference type="SAM" id="MobiDB-lite"/>
    </source>
</evidence>